<feature type="region of interest" description="Disordered" evidence="5">
    <location>
        <begin position="1"/>
        <end position="22"/>
    </location>
</feature>
<dbReference type="PANTHER" id="PTHR34298:SF2">
    <property type="entry name" value="SEGREGATION AND CONDENSATION PROTEIN B"/>
    <property type="match status" value="1"/>
</dbReference>
<organism evidence="6 7">
    <name type="scientific">Pontimonas salivibrio</name>
    <dbReference type="NCBI Taxonomy" id="1159327"/>
    <lineage>
        <taxon>Bacteria</taxon>
        <taxon>Bacillati</taxon>
        <taxon>Actinomycetota</taxon>
        <taxon>Actinomycetes</taxon>
        <taxon>Micrococcales</taxon>
        <taxon>Microbacteriaceae</taxon>
        <taxon>Pontimonas</taxon>
    </lineage>
</organism>
<dbReference type="PANTHER" id="PTHR34298">
    <property type="entry name" value="SEGREGATION AND CONDENSATION PROTEIN B"/>
    <property type="match status" value="1"/>
</dbReference>
<feature type="compositionally biased region" description="Polar residues" evidence="5">
    <location>
        <begin position="10"/>
        <end position="22"/>
    </location>
</feature>
<evidence type="ECO:0000256" key="4">
    <source>
        <dbReference type="ARBA" id="ARBA00023306"/>
    </source>
</evidence>
<dbReference type="AlphaFoldDB" id="A0A2L2BR32"/>
<dbReference type="GO" id="GO:0051304">
    <property type="term" value="P:chromosome separation"/>
    <property type="evidence" value="ECO:0007669"/>
    <property type="project" value="InterPro"/>
</dbReference>
<keyword evidence="3" id="KW-0159">Chromosome partition</keyword>
<evidence type="ECO:0000313" key="7">
    <source>
        <dbReference type="Proteomes" id="UP000243077"/>
    </source>
</evidence>
<reference evidence="6 7" key="1">
    <citation type="submission" date="2018-02" db="EMBL/GenBank/DDBJ databases">
        <title>Complete genome of the streamlined marine actinobacterium Pontimonas salivibrio CL-TW6 adapted to coastal planktonic lifestype.</title>
        <authorList>
            <person name="Cho B.C."/>
            <person name="Hardies S.C."/>
            <person name="Jang G.I."/>
            <person name="Hwang C.Y."/>
        </authorList>
    </citation>
    <scope>NUCLEOTIDE SEQUENCE [LARGE SCALE GENOMIC DNA]</scope>
    <source>
        <strain evidence="6 7">CL-TW6</strain>
    </source>
</reference>
<dbReference type="Pfam" id="PF04079">
    <property type="entry name" value="SMC_ScpB"/>
    <property type="match status" value="1"/>
</dbReference>
<sequence>MDQRGEEVAGSSTAEDSATLESNVAVSSDELPAALEALLMVADQPLSPLALAQITGHPQPEVEAAVSKLRADYAGEANGPRRGFELREVGGGWRIYAAAQWDGLVRSMLHDDSPQRLSQQALETLSVVAYKQPVTRSQVSAVRAVNVDSVMRTLIARGLIDEHSNDPETGAIFYQTTPLLLEYLGIESLEELPPLSPLLSDGREGFGDVEA</sequence>
<dbReference type="Proteomes" id="UP000243077">
    <property type="component" value="Chromosome"/>
</dbReference>
<dbReference type="NCBIfam" id="TIGR00281">
    <property type="entry name" value="SMC-Scp complex subunit ScpB"/>
    <property type="match status" value="1"/>
</dbReference>
<dbReference type="InterPro" id="IPR005234">
    <property type="entry name" value="ScpB_csome_segregation"/>
</dbReference>
<dbReference type="InterPro" id="IPR036388">
    <property type="entry name" value="WH-like_DNA-bd_sf"/>
</dbReference>
<keyword evidence="1" id="KW-0963">Cytoplasm</keyword>
<dbReference type="SUPFAM" id="SSF46785">
    <property type="entry name" value="Winged helix' DNA-binding domain"/>
    <property type="match status" value="2"/>
</dbReference>
<gene>
    <name evidence="6" type="ORF">C3B54_111174</name>
</gene>
<keyword evidence="4" id="KW-0131">Cell cycle</keyword>
<name>A0A2L2BR32_9MICO</name>
<dbReference type="InterPro" id="IPR036390">
    <property type="entry name" value="WH_DNA-bd_sf"/>
</dbReference>
<evidence type="ECO:0000256" key="3">
    <source>
        <dbReference type="ARBA" id="ARBA00022829"/>
    </source>
</evidence>
<dbReference type="GO" id="GO:0051301">
    <property type="term" value="P:cell division"/>
    <property type="evidence" value="ECO:0007669"/>
    <property type="project" value="UniProtKB-KW"/>
</dbReference>
<protein>
    <submittedName>
        <fullName evidence="6">Segregation and condensation protein B</fullName>
    </submittedName>
</protein>
<evidence type="ECO:0000256" key="5">
    <source>
        <dbReference type="SAM" id="MobiDB-lite"/>
    </source>
</evidence>
<keyword evidence="7" id="KW-1185">Reference proteome</keyword>
<keyword evidence="2" id="KW-0132">Cell division</keyword>
<evidence type="ECO:0000256" key="1">
    <source>
        <dbReference type="ARBA" id="ARBA00022490"/>
    </source>
</evidence>
<dbReference type="OrthoDB" id="9806226at2"/>
<dbReference type="KEGG" id="psai:C3B54_111174"/>
<dbReference type="EMBL" id="CP026923">
    <property type="protein sequence ID" value="AVG24133.1"/>
    <property type="molecule type" value="Genomic_DNA"/>
</dbReference>
<evidence type="ECO:0000256" key="2">
    <source>
        <dbReference type="ARBA" id="ARBA00022618"/>
    </source>
</evidence>
<accession>A0A2L2BR32</accession>
<dbReference type="Gene3D" id="1.10.10.10">
    <property type="entry name" value="Winged helix-like DNA-binding domain superfamily/Winged helix DNA-binding domain"/>
    <property type="match status" value="2"/>
</dbReference>
<proteinExistence type="predicted"/>
<evidence type="ECO:0000313" key="6">
    <source>
        <dbReference type="EMBL" id="AVG24133.1"/>
    </source>
</evidence>
<dbReference type="PIRSF" id="PIRSF019345">
    <property type="entry name" value="ScpB"/>
    <property type="match status" value="1"/>
</dbReference>